<keyword evidence="2" id="KW-1185">Reference proteome</keyword>
<dbReference type="Pfam" id="PF03140">
    <property type="entry name" value="DUF247"/>
    <property type="match status" value="1"/>
</dbReference>
<proteinExistence type="predicted"/>
<reference evidence="1" key="1">
    <citation type="submission" date="2015-04" db="UniProtKB">
        <authorList>
            <consortium name="EnsemblPlants"/>
        </authorList>
    </citation>
    <scope>IDENTIFICATION</scope>
</reference>
<evidence type="ECO:0000313" key="2">
    <source>
        <dbReference type="Proteomes" id="UP000026961"/>
    </source>
</evidence>
<dbReference type="Gramene" id="OGLUM12G08220.1">
    <property type="protein sequence ID" value="OGLUM12G08220.1"/>
    <property type="gene ID" value="OGLUM12G08220"/>
</dbReference>
<dbReference type="EnsemblPlants" id="OGLUM12G08220.1">
    <property type="protein sequence ID" value="OGLUM12G08220.1"/>
    <property type="gene ID" value="OGLUM12G08220"/>
</dbReference>
<dbReference type="PANTHER" id="PTHR31170:SF25">
    <property type="entry name" value="BNAA09G04570D PROTEIN"/>
    <property type="match status" value="1"/>
</dbReference>
<dbReference type="Proteomes" id="UP000026961">
    <property type="component" value="Chromosome 12"/>
</dbReference>
<dbReference type="InterPro" id="IPR004158">
    <property type="entry name" value="DUF247_pln"/>
</dbReference>
<organism evidence="1">
    <name type="scientific">Oryza glumipatula</name>
    <dbReference type="NCBI Taxonomy" id="40148"/>
    <lineage>
        <taxon>Eukaryota</taxon>
        <taxon>Viridiplantae</taxon>
        <taxon>Streptophyta</taxon>
        <taxon>Embryophyta</taxon>
        <taxon>Tracheophyta</taxon>
        <taxon>Spermatophyta</taxon>
        <taxon>Magnoliopsida</taxon>
        <taxon>Liliopsida</taxon>
        <taxon>Poales</taxon>
        <taxon>Poaceae</taxon>
        <taxon>BOP clade</taxon>
        <taxon>Oryzoideae</taxon>
        <taxon>Oryzeae</taxon>
        <taxon>Oryzinae</taxon>
        <taxon>Oryza</taxon>
    </lineage>
</organism>
<name>A0A0E0BQR5_9ORYZ</name>
<accession>A0A0E0BQR5</accession>
<evidence type="ECO:0000313" key="1">
    <source>
        <dbReference type="EnsemblPlants" id="OGLUM12G08220.1"/>
    </source>
</evidence>
<protein>
    <submittedName>
        <fullName evidence="1">Uncharacterized protein</fullName>
    </submittedName>
</protein>
<dbReference type="PANTHER" id="PTHR31170">
    <property type="entry name" value="BNAC04G53230D PROTEIN"/>
    <property type="match status" value="1"/>
</dbReference>
<reference evidence="1" key="2">
    <citation type="submission" date="2018-05" db="EMBL/GenBank/DDBJ databases">
        <title>OgluRS3 (Oryza glumaepatula Reference Sequence Version 3).</title>
        <authorList>
            <person name="Zhang J."/>
            <person name="Kudrna D."/>
            <person name="Lee S."/>
            <person name="Talag J."/>
            <person name="Welchert J."/>
            <person name="Wing R.A."/>
        </authorList>
    </citation>
    <scope>NUCLEOTIDE SEQUENCE [LARGE SCALE GENOMIC DNA]</scope>
</reference>
<dbReference type="STRING" id="40148.A0A0E0BQR5"/>
<dbReference type="HOGENOM" id="CLU_1973970_0_0_1"/>
<dbReference type="AlphaFoldDB" id="A0A0E0BQR5"/>
<sequence>MEQHKWRFLQRAPTVPLSDFVDAVRAIEQCARCCYSESTAILDDDGDGFAEMLLLDGCFILEFSAKLSRLSAESKCAMDSAAAGTIITICLAATAHGGIIIIVPYAATAGSNAPAPVPAPDEEVEEK</sequence>